<accession>A0ABQ7THR4</accession>
<sequence>MVIFDNEAKDLDREVCFIDIACDEIPERYYKESEVSKK</sequence>
<evidence type="ECO:0000313" key="1">
    <source>
        <dbReference type="EMBL" id="KAH0629305.1"/>
    </source>
</evidence>
<keyword evidence="2" id="KW-1185">Reference proteome</keyword>
<protein>
    <submittedName>
        <fullName evidence="1">Uncharacterized protein</fullName>
    </submittedName>
</protein>
<gene>
    <name evidence="1" type="ORF">JD844_011265</name>
</gene>
<reference evidence="1 2" key="1">
    <citation type="journal article" date="2022" name="Gigascience">
        <title>A chromosome-level genome assembly and annotation of the desert horned lizard, Phrynosoma platyrhinos, provides insight into chromosomal rearrangements among reptiles.</title>
        <authorList>
            <person name="Koochekian N."/>
            <person name="Ascanio A."/>
            <person name="Farleigh K."/>
            <person name="Card D.C."/>
            <person name="Schield D.R."/>
            <person name="Castoe T.A."/>
            <person name="Jezkova T."/>
        </authorList>
    </citation>
    <scope>NUCLEOTIDE SEQUENCE [LARGE SCALE GENOMIC DNA]</scope>
    <source>
        <strain evidence="1">NK-2021</strain>
    </source>
</reference>
<dbReference type="EMBL" id="JAIPUX010000439">
    <property type="protein sequence ID" value="KAH0629305.1"/>
    <property type="molecule type" value="Genomic_DNA"/>
</dbReference>
<evidence type="ECO:0000313" key="2">
    <source>
        <dbReference type="Proteomes" id="UP000826234"/>
    </source>
</evidence>
<comment type="caution">
    <text evidence="1">The sequence shown here is derived from an EMBL/GenBank/DDBJ whole genome shotgun (WGS) entry which is preliminary data.</text>
</comment>
<dbReference type="Proteomes" id="UP000826234">
    <property type="component" value="Unassembled WGS sequence"/>
</dbReference>
<organism evidence="1 2">
    <name type="scientific">Phrynosoma platyrhinos</name>
    <name type="common">Desert horned lizard</name>
    <dbReference type="NCBI Taxonomy" id="52577"/>
    <lineage>
        <taxon>Eukaryota</taxon>
        <taxon>Metazoa</taxon>
        <taxon>Chordata</taxon>
        <taxon>Craniata</taxon>
        <taxon>Vertebrata</taxon>
        <taxon>Euteleostomi</taxon>
        <taxon>Lepidosauria</taxon>
        <taxon>Squamata</taxon>
        <taxon>Bifurcata</taxon>
        <taxon>Unidentata</taxon>
        <taxon>Episquamata</taxon>
        <taxon>Toxicofera</taxon>
        <taxon>Iguania</taxon>
        <taxon>Phrynosomatidae</taxon>
        <taxon>Phrynosomatinae</taxon>
        <taxon>Phrynosoma</taxon>
    </lineage>
</organism>
<feature type="non-terminal residue" evidence="1">
    <location>
        <position position="38"/>
    </location>
</feature>
<name>A0ABQ7THR4_PHRPL</name>
<proteinExistence type="predicted"/>